<feature type="domain" description="Methyltransferase" evidence="1">
    <location>
        <begin position="241"/>
        <end position="348"/>
    </location>
</feature>
<dbReference type="GO" id="GO:0032259">
    <property type="term" value="P:methylation"/>
    <property type="evidence" value="ECO:0007669"/>
    <property type="project" value="UniProtKB-KW"/>
</dbReference>
<organism evidence="2 3">
    <name type="scientific">Nocardioides acrostichi</name>
    <dbReference type="NCBI Taxonomy" id="2784339"/>
    <lineage>
        <taxon>Bacteria</taxon>
        <taxon>Bacillati</taxon>
        <taxon>Actinomycetota</taxon>
        <taxon>Actinomycetes</taxon>
        <taxon>Propionibacteriales</taxon>
        <taxon>Nocardioidaceae</taxon>
        <taxon>Nocardioides</taxon>
    </lineage>
</organism>
<evidence type="ECO:0000259" key="1">
    <source>
        <dbReference type="Pfam" id="PF13649"/>
    </source>
</evidence>
<name>A0A930Y5U6_9ACTN</name>
<protein>
    <submittedName>
        <fullName evidence="2">Class I SAM-dependent methyltransferase</fullName>
    </submittedName>
</protein>
<reference evidence="2" key="1">
    <citation type="submission" date="2020-11" db="EMBL/GenBank/DDBJ databases">
        <title>Nocardioides sp. CBS4Y-1, whole genome shotgun sequence.</title>
        <authorList>
            <person name="Tuo L."/>
        </authorList>
    </citation>
    <scope>NUCLEOTIDE SEQUENCE</scope>
    <source>
        <strain evidence="2">CBS4Y-1</strain>
    </source>
</reference>
<sequence>MPAFTHVLFPGRHHCVTRFQVDYLRALLAGECRDIDGEPLSAADDAGVVWAITSASHAHTRRNPIPGSRRQGLVERVCAVESLPGWVVAVPDVPAHPRFAELVVTSAATELAASLDPATTIVACSTLTVAAEYAALGYRIAAVEADPAWHGEESNARPWDVVEACARGDQTWRELAHPETVAYFDRYRLADDIAALFADPVVSDEGDLTTTRDYRTYATSFESASERKWGIVGGHLRPGRVVDIGCATGGLLEQAAQDPAFFESDLFGIDVARPLLAEAEHRKEAGVFANPNIWFLHANVLTTEVMAPRSVDSTVTVALTHEICSYGDGVADLETFARRIHAHTRPGGVWVNSDVLGPADPERVVRLRLRADDGENLDAPLDLDDAREATERVAALSTHARLVQFGHDFPRLSGAAFESRLLDVDRSSATWELPLRWAMEFMTRKDYTDNWLSECHERFCDLTYAGWRRLLTDAGFELDAASQPVRNDWLVEHRFDPVAELTDPDGHRLEWPETHVLTVARRPVGS</sequence>
<dbReference type="InterPro" id="IPR041698">
    <property type="entry name" value="Methyltransf_25"/>
</dbReference>
<comment type="caution">
    <text evidence="2">The sequence shown here is derived from an EMBL/GenBank/DDBJ whole genome shotgun (WGS) entry which is preliminary data.</text>
</comment>
<dbReference type="GO" id="GO:0008168">
    <property type="term" value="F:methyltransferase activity"/>
    <property type="evidence" value="ECO:0007669"/>
    <property type="project" value="UniProtKB-KW"/>
</dbReference>
<dbReference type="RefSeq" id="WP_194501509.1">
    <property type="nucleotide sequence ID" value="NZ_JADIVZ010000001.1"/>
</dbReference>
<evidence type="ECO:0000313" key="2">
    <source>
        <dbReference type="EMBL" id="MBF4160251.1"/>
    </source>
</evidence>
<keyword evidence="2" id="KW-0489">Methyltransferase</keyword>
<dbReference type="EMBL" id="JADIVZ010000001">
    <property type="protein sequence ID" value="MBF4160251.1"/>
    <property type="molecule type" value="Genomic_DNA"/>
</dbReference>
<dbReference type="SUPFAM" id="SSF53335">
    <property type="entry name" value="S-adenosyl-L-methionine-dependent methyltransferases"/>
    <property type="match status" value="1"/>
</dbReference>
<keyword evidence="2" id="KW-0808">Transferase</keyword>
<dbReference type="AlphaFoldDB" id="A0A930Y5U6"/>
<dbReference type="Pfam" id="PF13649">
    <property type="entry name" value="Methyltransf_25"/>
    <property type="match status" value="1"/>
</dbReference>
<keyword evidence="3" id="KW-1185">Reference proteome</keyword>
<accession>A0A930Y5U6</accession>
<dbReference type="Proteomes" id="UP000656804">
    <property type="component" value="Unassembled WGS sequence"/>
</dbReference>
<dbReference type="Gene3D" id="3.40.50.150">
    <property type="entry name" value="Vaccinia Virus protein VP39"/>
    <property type="match status" value="1"/>
</dbReference>
<gene>
    <name evidence="2" type="ORF">ISG29_01010</name>
</gene>
<proteinExistence type="predicted"/>
<evidence type="ECO:0000313" key="3">
    <source>
        <dbReference type="Proteomes" id="UP000656804"/>
    </source>
</evidence>
<dbReference type="InterPro" id="IPR029063">
    <property type="entry name" value="SAM-dependent_MTases_sf"/>
</dbReference>
<dbReference type="CDD" id="cd02440">
    <property type="entry name" value="AdoMet_MTases"/>
    <property type="match status" value="1"/>
</dbReference>